<proteinExistence type="predicted"/>
<dbReference type="GO" id="GO:0003676">
    <property type="term" value="F:nucleic acid binding"/>
    <property type="evidence" value="ECO:0007669"/>
    <property type="project" value="InterPro"/>
</dbReference>
<evidence type="ECO:0000256" key="1">
    <source>
        <dbReference type="PROSITE-ProRule" id="PRU00047"/>
    </source>
</evidence>
<feature type="domain" description="CCHC-type" evidence="2">
    <location>
        <begin position="102"/>
        <end position="117"/>
    </location>
</feature>
<comment type="caution">
    <text evidence="3">The sequence shown here is derived from an EMBL/GenBank/DDBJ whole genome shotgun (WGS) entry which is preliminary data.</text>
</comment>
<dbReference type="InterPro" id="IPR036875">
    <property type="entry name" value="Znf_CCHC_sf"/>
</dbReference>
<dbReference type="Pfam" id="PF14392">
    <property type="entry name" value="zf-CCHC_4"/>
    <property type="match status" value="1"/>
</dbReference>
<gene>
    <name evidence="3" type="ORF">LIER_31281</name>
</gene>
<reference evidence="3 4" key="1">
    <citation type="submission" date="2024-01" db="EMBL/GenBank/DDBJ databases">
        <title>The complete chloroplast genome sequence of Lithospermum erythrorhizon: insights into the phylogenetic relationship among Boraginaceae species and the maternal lineages of purple gromwells.</title>
        <authorList>
            <person name="Okada T."/>
            <person name="Watanabe K."/>
        </authorList>
    </citation>
    <scope>NUCLEOTIDE SEQUENCE [LARGE SCALE GENOMIC DNA]</scope>
</reference>
<evidence type="ECO:0000259" key="2">
    <source>
        <dbReference type="PROSITE" id="PS50158"/>
    </source>
</evidence>
<evidence type="ECO:0000313" key="4">
    <source>
        <dbReference type="Proteomes" id="UP001454036"/>
    </source>
</evidence>
<protein>
    <recommendedName>
        <fullName evidence="2">CCHC-type domain-containing protein</fullName>
    </recommendedName>
</protein>
<accession>A0AAV3RU74</accession>
<dbReference type="InterPro" id="IPR025836">
    <property type="entry name" value="Zn_knuckle_CX2CX4HX4C"/>
</dbReference>
<dbReference type="EMBL" id="BAABME010011556">
    <property type="protein sequence ID" value="GAA0183957.1"/>
    <property type="molecule type" value="Genomic_DNA"/>
</dbReference>
<sequence>MSLDEGLRDVDPTTTDFDTCDFWIRVRGLKGEFLTCDVLGKIGNAFQGYESVELIVDKQGKKFFRLKATVMIHQPIKRLVSFKVGSSMVSGYLAYERLANMCFHCGKLGHLIKKCPELDPREDYTTKVVYGLWIR</sequence>
<dbReference type="InterPro" id="IPR001878">
    <property type="entry name" value="Znf_CCHC"/>
</dbReference>
<evidence type="ECO:0000313" key="3">
    <source>
        <dbReference type="EMBL" id="GAA0183957.1"/>
    </source>
</evidence>
<dbReference type="PANTHER" id="PTHR31286">
    <property type="entry name" value="GLYCINE-RICH CELL WALL STRUCTURAL PROTEIN 1.8-LIKE"/>
    <property type="match status" value="1"/>
</dbReference>
<organism evidence="3 4">
    <name type="scientific">Lithospermum erythrorhizon</name>
    <name type="common">Purple gromwell</name>
    <name type="synonym">Lithospermum officinale var. erythrorhizon</name>
    <dbReference type="NCBI Taxonomy" id="34254"/>
    <lineage>
        <taxon>Eukaryota</taxon>
        <taxon>Viridiplantae</taxon>
        <taxon>Streptophyta</taxon>
        <taxon>Embryophyta</taxon>
        <taxon>Tracheophyta</taxon>
        <taxon>Spermatophyta</taxon>
        <taxon>Magnoliopsida</taxon>
        <taxon>eudicotyledons</taxon>
        <taxon>Gunneridae</taxon>
        <taxon>Pentapetalae</taxon>
        <taxon>asterids</taxon>
        <taxon>lamiids</taxon>
        <taxon>Boraginales</taxon>
        <taxon>Boraginaceae</taxon>
        <taxon>Boraginoideae</taxon>
        <taxon>Lithospermeae</taxon>
        <taxon>Lithospermum</taxon>
    </lineage>
</organism>
<dbReference type="AlphaFoldDB" id="A0AAV3RU74"/>
<keyword evidence="1" id="KW-0862">Zinc</keyword>
<dbReference type="GO" id="GO:0008270">
    <property type="term" value="F:zinc ion binding"/>
    <property type="evidence" value="ECO:0007669"/>
    <property type="project" value="UniProtKB-KW"/>
</dbReference>
<dbReference type="SUPFAM" id="SSF57756">
    <property type="entry name" value="Retrovirus zinc finger-like domains"/>
    <property type="match status" value="1"/>
</dbReference>
<keyword evidence="4" id="KW-1185">Reference proteome</keyword>
<dbReference type="PANTHER" id="PTHR31286:SF167">
    <property type="entry name" value="OS09G0268800 PROTEIN"/>
    <property type="match status" value="1"/>
</dbReference>
<dbReference type="PROSITE" id="PS50158">
    <property type="entry name" value="ZF_CCHC"/>
    <property type="match status" value="1"/>
</dbReference>
<dbReference type="SMART" id="SM00343">
    <property type="entry name" value="ZnF_C2HC"/>
    <property type="match status" value="1"/>
</dbReference>
<name>A0AAV3RU74_LITER</name>
<dbReference type="Proteomes" id="UP001454036">
    <property type="component" value="Unassembled WGS sequence"/>
</dbReference>
<dbReference type="Gene3D" id="4.10.60.10">
    <property type="entry name" value="Zinc finger, CCHC-type"/>
    <property type="match status" value="1"/>
</dbReference>
<dbReference type="InterPro" id="IPR040256">
    <property type="entry name" value="At4g02000-like"/>
</dbReference>
<keyword evidence="1" id="KW-0479">Metal-binding</keyword>
<keyword evidence="1" id="KW-0863">Zinc-finger</keyword>